<name>A0A1G2NX57_9BACT</name>
<feature type="transmembrane region" description="Helical" evidence="1">
    <location>
        <begin position="32"/>
        <end position="49"/>
    </location>
</feature>
<comment type="caution">
    <text evidence="2">The sequence shown here is derived from an EMBL/GenBank/DDBJ whole genome shotgun (WGS) entry which is preliminary data.</text>
</comment>
<protein>
    <recommendedName>
        <fullName evidence="4">Membrane protein 6-pyruvoyl-tetrahydropterin synthase-related domain-containing protein</fullName>
    </recommendedName>
</protein>
<reference evidence="2 3" key="1">
    <citation type="journal article" date="2016" name="Nat. Commun.">
        <title>Thousands of microbial genomes shed light on interconnected biogeochemical processes in an aquifer system.</title>
        <authorList>
            <person name="Anantharaman K."/>
            <person name="Brown C.T."/>
            <person name="Hug L.A."/>
            <person name="Sharon I."/>
            <person name="Castelle C.J."/>
            <person name="Probst A.J."/>
            <person name="Thomas B.C."/>
            <person name="Singh A."/>
            <person name="Wilkins M.J."/>
            <person name="Karaoz U."/>
            <person name="Brodie E.L."/>
            <person name="Williams K.H."/>
            <person name="Hubbard S.S."/>
            <person name="Banfield J.F."/>
        </authorList>
    </citation>
    <scope>NUCLEOTIDE SEQUENCE [LARGE SCALE GENOMIC DNA]</scope>
</reference>
<proteinExistence type="predicted"/>
<feature type="transmembrane region" description="Helical" evidence="1">
    <location>
        <begin position="368"/>
        <end position="390"/>
    </location>
</feature>
<evidence type="ECO:0000256" key="1">
    <source>
        <dbReference type="SAM" id="Phobius"/>
    </source>
</evidence>
<feature type="transmembrane region" description="Helical" evidence="1">
    <location>
        <begin position="338"/>
        <end position="356"/>
    </location>
</feature>
<sequence>MFGRIYEAFFVEKRKIVLPFCLGRIFVLARRVHPAIAAGLAGAFVLFLINYDYFLMYLCLPLPAGFDGASHLAAGIEYAKNIFPSFWGWTPKWQLGMPFPVFYPPLFYFIFALLSKLFYFFPAVAIFKTIVISSVLLVPAAFAFLSYKIEKTRVSAWFSSMASAFAISTFGPYGNIGLNLYSTFNVGLVTQALSLPMFVFWFCSLIGMENSRFRFVFSTLALSLVALSSAHMIFPAVIFFTAAFALSLRRSFKVRDNARAIFRKVLLYFSSGFISVALASFWLVPMIANRRYFFGISLGIGSGIGAQSMFDLLDGRWFFAAVVVAAVFISFLARKIVWFAVAFSAFLLVLPAVFHLENYFEGFSVHTYRFVSVFLLFSAPLYGFLISLAVNSVRVRIVRQVIYCLAFFVLVLVWARGLEYRNYAGFDFEYDRGETLRIFKALDGEDGRFLIESSLGGRSLNAALTSGYDSGLDGGILGSHVVFVEPSISSYFVLPTLNALSVRNETASIASRLNDQVKKTDKKETDRWLQNARSLGIEHFLVFSKGALTNFEQSSLVLEKGVFGKWKLFGFKNLPAPSLIFSPAVNPVLLYAPLEPRGESLGFDFLSISEDIYAKGKEDIFFALANDRMIDGGDDVGVFGAMAVFSYDYADIEAAYKKIISATKTLPVFLAPSGDPLFRKLGEAPRENIFIMDWINGAENYAEDRNIFFDRVKKEATRDGVVRQEVAAIVFGSKAIKGKIAGDPLGEVRPFIVRSTYFPAWKNMAGGLKDVYLVSPSFILVFTKDEINLRFETPQSVFLGYTISVLSLVILALVTVSIRFSGLK</sequence>
<feature type="transmembrane region" description="Helical" evidence="1">
    <location>
        <begin position="265"/>
        <end position="285"/>
    </location>
</feature>
<keyword evidence="1" id="KW-1133">Transmembrane helix</keyword>
<feature type="transmembrane region" description="Helical" evidence="1">
    <location>
        <begin position="188"/>
        <end position="208"/>
    </location>
</feature>
<evidence type="ECO:0000313" key="2">
    <source>
        <dbReference type="EMBL" id="OHA40650.1"/>
    </source>
</evidence>
<dbReference type="Proteomes" id="UP000176429">
    <property type="component" value="Unassembled WGS sequence"/>
</dbReference>
<dbReference type="AlphaFoldDB" id="A0A1G2NX57"/>
<feature type="transmembrane region" description="Helical" evidence="1">
    <location>
        <begin position="157"/>
        <end position="176"/>
    </location>
</feature>
<gene>
    <name evidence="2" type="ORF">A3H68_03010</name>
</gene>
<evidence type="ECO:0000313" key="3">
    <source>
        <dbReference type="Proteomes" id="UP000176429"/>
    </source>
</evidence>
<feature type="transmembrane region" description="Helical" evidence="1">
    <location>
        <begin position="120"/>
        <end position="145"/>
    </location>
</feature>
<dbReference type="EMBL" id="MHSH01000047">
    <property type="protein sequence ID" value="OHA40650.1"/>
    <property type="molecule type" value="Genomic_DNA"/>
</dbReference>
<feature type="transmembrane region" description="Helical" evidence="1">
    <location>
        <begin position="220"/>
        <end position="245"/>
    </location>
</feature>
<feature type="transmembrane region" description="Helical" evidence="1">
    <location>
        <begin position="798"/>
        <end position="818"/>
    </location>
</feature>
<evidence type="ECO:0008006" key="4">
    <source>
        <dbReference type="Google" id="ProtNLM"/>
    </source>
</evidence>
<keyword evidence="1" id="KW-0472">Membrane</keyword>
<keyword evidence="1" id="KW-0812">Transmembrane</keyword>
<accession>A0A1G2NX57</accession>
<feature type="transmembrane region" description="Helical" evidence="1">
    <location>
        <begin position="95"/>
        <end position="114"/>
    </location>
</feature>
<organism evidence="2 3">
    <name type="scientific">Candidatus Taylorbacteria bacterium RIFCSPLOWO2_02_FULL_46_40</name>
    <dbReference type="NCBI Taxonomy" id="1802329"/>
    <lineage>
        <taxon>Bacteria</taxon>
        <taxon>Candidatus Tayloriibacteriota</taxon>
    </lineage>
</organism>
<feature type="transmembrane region" description="Helical" evidence="1">
    <location>
        <begin position="316"/>
        <end position="333"/>
    </location>
</feature>
<feature type="transmembrane region" description="Helical" evidence="1">
    <location>
        <begin position="397"/>
        <end position="415"/>
    </location>
</feature>